<reference evidence="13" key="4">
    <citation type="submission" date="2023-01" db="EMBL/GenBank/DDBJ databases">
        <title>Draft genome sequence of Methylobacterium oxalidis strain NBRC 107715.</title>
        <authorList>
            <person name="Sun Q."/>
            <person name="Mori K."/>
        </authorList>
    </citation>
    <scope>NUCLEOTIDE SEQUENCE</scope>
    <source>
        <strain evidence="13">NBRC 107715</strain>
    </source>
</reference>
<dbReference type="InterPro" id="IPR001736">
    <property type="entry name" value="PLipase_D/transphosphatidylase"/>
</dbReference>
<organism evidence="12 14">
    <name type="scientific">Methylobacterium oxalidis</name>
    <dbReference type="NCBI Taxonomy" id="944322"/>
    <lineage>
        <taxon>Bacteria</taxon>
        <taxon>Pseudomonadati</taxon>
        <taxon>Pseudomonadota</taxon>
        <taxon>Alphaproteobacteria</taxon>
        <taxon>Hyphomicrobiales</taxon>
        <taxon>Methylobacteriaceae</taxon>
        <taxon>Methylobacterium</taxon>
    </lineage>
</organism>
<comment type="subcellular location">
    <subcellularLocation>
        <location evidence="3">Secreted</location>
    </subcellularLocation>
</comment>
<dbReference type="RefSeq" id="WP_147028118.1">
    <property type="nucleotide sequence ID" value="NZ_BJZU01000107.1"/>
</dbReference>
<evidence type="ECO:0000256" key="5">
    <source>
        <dbReference type="ARBA" id="ARBA00022525"/>
    </source>
</evidence>
<comment type="function">
    <text evidence="2">Could be a virulence factor.</text>
</comment>
<dbReference type="PROSITE" id="PS50035">
    <property type="entry name" value="PLD"/>
    <property type="match status" value="2"/>
</dbReference>
<evidence type="ECO:0000313" key="12">
    <source>
        <dbReference type="EMBL" id="GEP06584.1"/>
    </source>
</evidence>
<dbReference type="SMART" id="SM00155">
    <property type="entry name" value="PLDc"/>
    <property type="match status" value="2"/>
</dbReference>
<evidence type="ECO:0000256" key="3">
    <source>
        <dbReference type="ARBA" id="ARBA00004613"/>
    </source>
</evidence>
<dbReference type="SUPFAM" id="SSF56024">
    <property type="entry name" value="Phospholipase D/nuclease"/>
    <property type="match status" value="2"/>
</dbReference>
<dbReference type="EMBL" id="BJZU01000107">
    <property type="protein sequence ID" value="GEP06584.1"/>
    <property type="molecule type" value="Genomic_DNA"/>
</dbReference>
<evidence type="ECO:0000256" key="7">
    <source>
        <dbReference type="ARBA" id="ARBA00022801"/>
    </source>
</evidence>
<dbReference type="Gene3D" id="3.30.870.10">
    <property type="entry name" value="Endonuclease Chain A"/>
    <property type="match status" value="2"/>
</dbReference>
<feature type="domain" description="PLD phosphodiesterase" evidence="11">
    <location>
        <begin position="365"/>
        <end position="392"/>
    </location>
</feature>
<feature type="domain" description="PLD phosphodiesterase" evidence="11">
    <location>
        <begin position="138"/>
        <end position="165"/>
    </location>
</feature>
<dbReference type="CDD" id="cd09143">
    <property type="entry name" value="PLDc_vPLD1_2_like_bac_2"/>
    <property type="match status" value="1"/>
</dbReference>
<proteinExistence type="predicted"/>
<dbReference type="AlphaFoldDB" id="A0A512J9D6"/>
<evidence type="ECO:0000313" key="13">
    <source>
        <dbReference type="EMBL" id="GLS67243.1"/>
    </source>
</evidence>
<keyword evidence="5" id="KW-0964">Secreted</keyword>
<evidence type="ECO:0000256" key="10">
    <source>
        <dbReference type="SAM" id="MobiDB-lite"/>
    </source>
</evidence>
<dbReference type="GO" id="GO:0009395">
    <property type="term" value="P:phospholipid catabolic process"/>
    <property type="evidence" value="ECO:0007669"/>
    <property type="project" value="TreeGrafter"/>
</dbReference>
<dbReference type="PANTHER" id="PTHR18896">
    <property type="entry name" value="PHOSPHOLIPASE D"/>
    <property type="match status" value="1"/>
</dbReference>
<feature type="compositionally biased region" description="Low complexity" evidence="10">
    <location>
        <begin position="503"/>
        <end position="517"/>
    </location>
</feature>
<feature type="region of interest" description="Disordered" evidence="10">
    <location>
        <begin position="219"/>
        <end position="246"/>
    </location>
</feature>
<feature type="region of interest" description="Disordered" evidence="10">
    <location>
        <begin position="502"/>
        <end position="523"/>
    </location>
</feature>
<feature type="region of interest" description="Disordered" evidence="10">
    <location>
        <begin position="165"/>
        <end position="189"/>
    </location>
</feature>
<keyword evidence="7" id="KW-0378">Hydrolase</keyword>
<dbReference type="GO" id="GO:0004630">
    <property type="term" value="F:phospholipase D activity"/>
    <property type="evidence" value="ECO:0007669"/>
    <property type="project" value="UniProtKB-EC"/>
</dbReference>
<keyword evidence="8" id="KW-0443">Lipid metabolism</keyword>
<comment type="catalytic activity">
    <reaction evidence="1">
        <text>a 1,2-diacyl-sn-glycero-3-phosphocholine + H2O = a 1,2-diacyl-sn-glycero-3-phosphate + choline + H(+)</text>
        <dbReference type="Rhea" id="RHEA:14445"/>
        <dbReference type="ChEBI" id="CHEBI:15354"/>
        <dbReference type="ChEBI" id="CHEBI:15377"/>
        <dbReference type="ChEBI" id="CHEBI:15378"/>
        <dbReference type="ChEBI" id="CHEBI:57643"/>
        <dbReference type="ChEBI" id="CHEBI:58608"/>
        <dbReference type="EC" id="3.1.4.4"/>
    </reaction>
</comment>
<name>A0A512J9D6_9HYPH</name>
<evidence type="ECO:0000313" key="15">
    <source>
        <dbReference type="Proteomes" id="UP001156856"/>
    </source>
</evidence>
<feature type="compositionally biased region" description="Basic and acidic residues" evidence="10">
    <location>
        <begin position="165"/>
        <end position="178"/>
    </location>
</feature>
<evidence type="ECO:0000256" key="6">
    <source>
        <dbReference type="ARBA" id="ARBA00022737"/>
    </source>
</evidence>
<dbReference type="OrthoDB" id="8828485at2"/>
<keyword evidence="15" id="KW-1185">Reference proteome</keyword>
<dbReference type="Proteomes" id="UP001156856">
    <property type="component" value="Unassembled WGS sequence"/>
</dbReference>
<dbReference type="InterPro" id="IPR025202">
    <property type="entry name" value="PLD-like_dom"/>
</dbReference>
<evidence type="ECO:0000256" key="1">
    <source>
        <dbReference type="ARBA" id="ARBA00000798"/>
    </source>
</evidence>
<reference evidence="15" key="2">
    <citation type="journal article" date="2019" name="Int. J. Syst. Evol. Microbiol.">
        <title>The Global Catalogue of Microorganisms (GCM) 10K type strain sequencing project: providing services to taxonomists for standard genome sequencing and annotation.</title>
        <authorList>
            <consortium name="The Broad Institute Genomics Platform"/>
            <consortium name="The Broad Institute Genome Sequencing Center for Infectious Disease"/>
            <person name="Wu L."/>
            <person name="Ma J."/>
        </authorList>
    </citation>
    <scope>NUCLEOTIDE SEQUENCE [LARGE SCALE GENOMIC DNA]</scope>
    <source>
        <strain evidence="15">NBRC 107715</strain>
    </source>
</reference>
<comment type="caution">
    <text evidence="12">The sequence shown here is derived from an EMBL/GenBank/DDBJ whole genome shotgun (WGS) entry which is preliminary data.</text>
</comment>
<evidence type="ECO:0000256" key="9">
    <source>
        <dbReference type="ARBA" id="ARBA00029594"/>
    </source>
</evidence>
<dbReference type="EMBL" id="BSPK01000111">
    <property type="protein sequence ID" value="GLS67243.1"/>
    <property type="molecule type" value="Genomic_DNA"/>
</dbReference>
<dbReference type="PANTHER" id="PTHR18896:SF76">
    <property type="entry name" value="PHOSPHOLIPASE"/>
    <property type="match status" value="1"/>
</dbReference>
<dbReference type="GO" id="GO:0005576">
    <property type="term" value="C:extracellular region"/>
    <property type="evidence" value="ECO:0007669"/>
    <property type="project" value="UniProtKB-SubCell"/>
</dbReference>
<evidence type="ECO:0000313" key="14">
    <source>
        <dbReference type="Proteomes" id="UP000321960"/>
    </source>
</evidence>
<keyword evidence="6" id="KW-0677">Repeat</keyword>
<gene>
    <name evidence="13" type="ORF">GCM10007888_56260</name>
    <name evidence="12" type="ORF">MOX02_46220</name>
</gene>
<dbReference type="Proteomes" id="UP000321960">
    <property type="component" value="Unassembled WGS sequence"/>
</dbReference>
<dbReference type="InterPro" id="IPR015679">
    <property type="entry name" value="PLipase_D_fam"/>
</dbReference>
<reference evidence="12 14" key="3">
    <citation type="submission" date="2019-07" db="EMBL/GenBank/DDBJ databases">
        <title>Whole genome shotgun sequence of Methylobacterium oxalidis NBRC 107715.</title>
        <authorList>
            <person name="Hosoyama A."/>
            <person name="Uohara A."/>
            <person name="Ohji S."/>
            <person name="Ichikawa N."/>
        </authorList>
    </citation>
    <scope>NUCLEOTIDE SEQUENCE [LARGE SCALE GENOMIC DNA]</scope>
    <source>
        <strain evidence="12 14">NBRC 107715</strain>
    </source>
</reference>
<accession>A0A512J9D6</accession>
<evidence type="ECO:0000256" key="4">
    <source>
        <dbReference type="ARBA" id="ARBA00018392"/>
    </source>
</evidence>
<protein>
    <recommendedName>
        <fullName evidence="4">Phospholipase D</fullName>
    </recommendedName>
    <alternativeName>
        <fullName evidence="9">Choline phosphatase</fullName>
    </alternativeName>
</protein>
<reference evidence="13" key="1">
    <citation type="journal article" date="2014" name="Int. J. Syst. Evol. Microbiol.">
        <title>Complete genome of a new Firmicutes species belonging to the dominant human colonic microbiota ('Ruminococcus bicirculans') reveals two chromosomes and a selective capacity to utilize plant glucans.</title>
        <authorList>
            <consortium name="NISC Comparative Sequencing Program"/>
            <person name="Wegmann U."/>
            <person name="Louis P."/>
            <person name="Goesmann A."/>
            <person name="Henrissat B."/>
            <person name="Duncan S.H."/>
            <person name="Flint H.J."/>
        </authorList>
    </citation>
    <scope>NUCLEOTIDE SEQUENCE</scope>
    <source>
        <strain evidence="13">NBRC 107715</strain>
    </source>
</reference>
<dbReference type="Pfam" id="PF13091">
    <property type="entry name" value="PLDc_2"/>
    <property type="match status" value="1"/>
</dbReference>
<evidence type="ECO:0000256" key="8">
    <source>
        <dbReference type="ARBA" id="ARBA00023098"/>
    </source>
</evidence>
<sequence>MSDRRRNEGREPGAGRPWLRAGETCWRREPARRLALLHDGAAYFAAARRALLAARRSILLIGWSFDPRVRLDPLGACADETMADLLRRLKAQRPDLAVRLLIWDMPWPISAGNDHTPDSVRAALGPTIDFRIDGRLPYGACQHQKILVVDDAVAFCGGGDFEVNRWDTQGHRDDDPRRRLPSGETYPPRHDVMMVVDGPAAAALGDLARRRWLDATGEHLEPSGAAGAGAASDPSSDPFSDPWPDTVTPLLRDVEVGILRTEPALGARPAVRESEALYLRAIRAARRIIYLENQYFTSPLIARELAARLAEPEGPEIVVVLTERSPNGFDRLTMDGARRGLIARLRAADPYRRLRVLAPRTPAGGPILVHSKVAVFDDRLMRVGSTNLNNRSLGLDTECDLAVEALPGAEHALRREAIARVRDGFVAHHAGCPRDRFEAAVRERGSVRAALDDPALVSRTRLCAVVASRRGPVARLVEALHIGDPAGTGDLWRPWRRRRALRGRAAPPEDAAGAPAPVRERVG</sequence>
<feature type="compositionally biased region" description="Low complexity" evidence="10">
    <location>
        <begin position="222"/>
        <end position="245"/>
    </location>
</feature>
<evidence type="ECO:0000256" key="2">
    <source>
        <dbReference type="ARBA" id="ARBA00003145"/>
    </source>
</evidence>
<evidence type="ECO:0000259" key="11">
    <source>
        <dbReference type="PROSITE" id="PS50035"/>
    </source>
</evidence>